<reference evidence="2" key="1">
    <citation type="submission" date="2016-07" db="EMBL/GenBank/DDBJ databases">
        <title>De novo transcriptome assembly of four accessions of the metal hyperaccumulator plant Noccaea caerulescens.</title>
        <authorList>
            <person name="Blande D."/>
            <person name="Halimaa P."/>
            <person name="Tervahauta A.I."/>
            <person name="Aarts M.G."/>
            <person name="Karenlampi S.O."/>
        </authorList>
    </citation>
    <scope>NUCLEOTIDE SEQUENCE</scope>
</reference>
<gene>
    <name evidence="2" type="ORF">GA_TR17200_c0_g1_i1_g.55065</name>
</gene>
<dbReference type="AlphaFoldDB" id="A0A1J3DMF8"/>
<dbReference type="InterPro" id="IPR046796">
    <property type="entry name" value="Transposase_32_dom"/>
</dbReference>
<dbReference type="EMBL" id="GEVI01014308">
    <property type="protein sequence ID" value="JAU18012.1"/>
    <property type="molecule type" value="Transcribed_RNA"/>
</dbReference>
<protein>
    <recommendedName>
        <fullName evidence="1">Putative plant transposon protein domain-containing protein</fullName>
    </recommendedName>
</protein>
<evidence type="ECO:0000313" key="2">
    <source>
        <dbReference type="EMBL" id="JAU18012.1"/>
    </source>
</evidence>
<sequence>MRISRANHRFLHLLNSPLLPVASKSFNSFKKQKFNDMIILPLNKPAFASSQRILQEANGLATVREIAAYSEGIVREFYANLGSMEYQKSGHNVVFVRGYMYVFTPRIINQMFGLPNTPFLDHDDVLCVEESLVDVASLLSNKTVHQWTNLTSRDLAPDMSVIYKICFQNWLPTVNRCAMSKQRANLVFEIAK</sequence>
<accession>A0A1J3DMF8</accession>
<dbReference type="Pfam" id="PF20167">
    <property type="entry name" value="Transposase_32"/>
    <property type="match status" value="1"/>
</dbReference>
<evidence type="ECO:0000259" key="1">
    <source>
        <dbReference type="Pfam" id="PF20167"/>
    </source>
</evidence>
<proteinExistence type="predicted"/>
<name>A0A1J3DMF8_NOCCA</name>
<organism evidence="2">
    <name type="scientific">Noccaea caerulescens</name>
    <name type="common">Alpine penny-cress</name>
    <name type="synonym">Thlaspi caerulescens</name>
    <dbReference type="NCBI Taxonomy" id="107243"/>
    <lineage>
        <taxon>Eukaryota</taxon>
        <taxon>Viridiplantae</taxon>
        <taxon>Streptophyta</taxon>
        <taxon>Embryophyta</taxon>
        <taxon>Tracheophyta</taxon>
        <taxon>Spermatophyta</taxon>
        <taxon>Magnoliopsida</taxon>
        <taxon>eudicotyledons</taxon>
        <taxon>Gunneridae</taxon>
        <taxon>Pentapetalae</taxon>
        <taxon>rosids</taxon>
        <taxon>malvids</taxon>
        <taxon>Brassicales</taxon>
        <taxon>Brassicaceae</taxon>
        <taxon>Coluteocarpeae</taxon>
        <taxon>Noccaea</taxon>
    </lineage>
</organism>
<feature type="domain" description="Putative plant transposon protein" evidence="1">
    <location>
        <begin position="64"/>
        <end position="191"/>
    </location>
</feature>